<dbReference type="AlphaFoldDB" id="A0A9Q2RZM6"/>
<feature type="compositionally biased region" description="Basic and acidic residues" evidence="1">
    <location>
        <begin position="1"/>
        <end position="12"/>
    </location>
</feature>
<dbReference type="EMBL" id="JAFBWN010000043">
    <property type="protein sequence ID" value="MBM2357549.1"/>
    <property type="molecule type" value="Genomic_DNA"/>
</dbReference>
<comment type="caution">
    <text evidence="2">The sequence shown here is derived from an EMBL/GenBank/DDBJ whole genome shotgun (WGS) entry which is preliminary data.</text>
</comment>
<gene>
    <name evidence="2" type="ORF">JQX14_23655</name>
</gene>
<sequence>MPKPNNTKDHDQIAQGTGNPLSGPIARADEHRRILQEAAGEMLSAKQVSDLTGLNVQTIDEMRMAGELLAVKIDATSVYPAFQFNQGAVDPLMMSVLSAHKEDSPWVVLDILLAKDDAFMGKSMLQLVQDRDHRAVTRYLAQLDTDGFS</sequence>
<organism evidence="2 3">
    <name type="scientific">Pseudosulfitobacter pseudonitzschiae</name>
    <dbReference type="NCBI Taxonomy" id="1402135"/>
    <lineage>
        <taxon>Bacteria</taxon>
        <taxon>Pseudomonadati</taxon>
        <taxon>Pseudomonadota</taxon>
        <taxon>Alphaproteobacteria</taxon>
        <taxon>Rhodobacterales</taxon>
        <taxon>Roseobacteraceae</taxon>
        <taxon>Pseudosulfitobacter</taxon>
    </lineage>
</organism>
<feature type="region of interest" description="Disordered" evidence="1">
    <location>
        <begin position="1"/>
        <end position="25"/>
    </location>
</feature>
<accession>A0A9Q2RZM6</accession>
<name>A0A9Q2RZM6_9RHOB</name>
<evidence type="ECO:0000313" key="3">
    <source>
        <dbReference type="Proteomes" id="UP000809337"/>
    </source>
</evidence>
<dbReference type="Proteomes" id="UP000809337">
    <property type="component" value="Unassembled WGS sequence"/>
</dbReference>
<proteinExistence type="predicted"/>
<protein>
    <recommendedName>
        <fullName evidence="4">DNA-binding protein</fullName>
    </recommendedName>
</protein>
<evidence type="ECO:0000256" key="1">
    <source>
        <dbReference type="SAM" id="MobiDB-lite"/>
    </source>
</evidence>
<reference evidence="2" key="1">
    <citation type="submission" date="2021-01" db="EMBL/GenBank/DDBJ databases">
        <title>Diatom-associated Roseobacters Show Island Model of Population Structure.</title>
        <authorList>
            <person name="Qu L."/>
            <person name="Feng X."/>
            <person name="Chen Y."/>
            <person name="Li L."/>
            <person name="Wang X."/>
            <person name="Hu Z."/>
            <person name="Wang H."/>
            <person name="Luo H."/>
        </authorList>
    </citation>
    <scope>NUCLEOTIDE SEQUENCE</scope>
    <source>
        <strain evidence="2">SM26-45</strain>
    </source>
</reference>
<evidence type="ECO:0008006" key="4">
    <source>
        <dbReference type="Google" id="ProtNLM"/>
    </source>
</evidence>
<evidence type="ECO:0000313" key="2">
    <source>
        <dbReference type="EMBL" id="MBM2357549.1"/>
    </source>
</evidence>